<dbReference type="Proteomes" id="UP000299102">
    <property type="component" value="Unassembled WGS sequence"/>
</dbReference>
<dbReference type="AlphaFoldDB" id="A0A4C2AEV4"/>
<accession>A0A4C2AEV4</accession>
<keyword evidence="2" id="KW-1133">Transmembrane helix</keyword>
<comment type="caution">
    <text evidence="3">The sequence shown here is derived from an EMBL/GenBank/DDBJ whole genome shotgun (WGS) entry which is preliminary data.</text>
</comment>
<evidence type="ECO:0000256" key="2">
    <source>
        <dbReference type="SAM" id="Phobius"/>
    </source>
</evidence>
<organism evidence="3 4">
    <name type="scientific">Eumeta variegata</name>
    <name type="common">Bagworm moth</name>
    <name type="synonym">Eumeta japonica</name>
    <dbReference type="NCBI Taxonomy" id="151549"/>
    <lineage>
        <taxon>Eukaryota</taxon>
        <taxon>Metazoa</taxon>
        <taxon>Ecdysozoa</taxon>
        <taxon>Arthropoda</taxon>
        <taxon>Hexapoda</taxon>
        <taxon>Insecta</taxon>
        <taxon>Pterygota</taxon>
        <taxon>Neoptera</taxon>
        <taxon>Endopterygota</taxon>
        <taxon>Lepidoptera</taxon>
        <taxon>Glossata</taxon>
        <taxon>Ditrysia</taxon>
        <taxon>Tineoidea</taxon>
        <taxon>Psychidae</taxon>
        <taxon>Oiketicinae</taxon>
        <taxon>Eumeta</taxon>
    </lineage>
</organism>
<evidence type="ECO:0000256" key="1">
    <source>
        <dbReference type="SAM" id="MobiDB-lite"/>
    </source>
</evidence>
<feature type="transmembrane region" description="Helical" evidence="2">
    <location>
        <begin position="48"/>
        <end position="69"/>
    </location>
</feature>
<sequence length="75" mass="8547">MDKRSSGVYDKTTRKQSALPVNKSDKKLSRALLGFELLLAMKHHARRLFITDLSNSSTVVLISVMNFWMVTRPPL</sequence>
<evidence type="ECO:0000313" key="3">
    <source>
        <dbReference type="EMBL" id="GBP97505.1"/>
    </source>
</evidence>
<evidence type="ECO:0000313" key="4">
    <source>
        <dbReference type="Proteomes" id="UP000299102"/>
    </source>
</evidence>
<gene>
    <name evidence="3" type="ORF">EVAR_69745_1</name>
</gene>
<keyword evidence="4" id="KW-1185">Reference proteome</keyword>
<keyword evidence="2" id="KW-0812">Transmembrane</keyword>
<feature type="region of interest" description="Disordered" evidence="1">
    <location>
        <begin position="1"/>
        <end position="22"/>
    </location>
</feature>
<proteinExistence type="predicted"/>
<reference evidence="3 4" key="1">
    <citation type="journal article" date="2019" name="Commun. Biol.">
        <title>The bagworm genome reveals a unique fibroin gene that provides high tensile strength.</title>
        <authorList>
            <person name="Kono N."/>
            <person name="Nakamura H."/>
            <person name="Ohtoshi R."/>
            <person name="Tomita M."/>
            <person name="Numata K."/>
            <person name="Arakawa K."/>
        </authorList>
    </citation>
    <scope>NUCLEOTIDE SEQUENCE [LARGE SCALE GENOMIC DNA]</scope>
</reference>
<protein>
    <submittedName>
        <fullName evidence="3">Uncharacterized protein</fullName>
    </submittedName>
</protein>
<name>A0A4C2AEV4_EUMVA</name>
<keyword evidence="2" id="KW-0472">Membrane</keyword>
<dbReference type="EMBL" id="BGZK01002944">
    <property type="protein sequence ID" value="GBP97505.1"/>
    <property type="molecule type" value="Genomic_DNA"/>
</dbReference>